<evidence type="ECO:0000313" key="4">
    <source>
        <dbReference type="Proteomes" id="UP000006265"/>
    </source>
</evidence>
<organism evidence="3 4">
    <name type="scientific">Mycolicibacterium hassiacum (strain DSM 44199 / CIP 105218 / JCM 12690 / 3849)</name>
    <name type="common">Mycobacterium hassiacum</name>
    <dbReference type="NCBI Taxonomy" id="1122247"/>
    <lineage>
        <taxon>Bacteria</taxon>
        <taxon>Bacillati</taxon>
        <taxon>Actinomycetota</taxon>
        <taxon>Actinomycetes</taxon>
        <taxon>Mycobacteriales</taxon>
        <taxon>Mycobacteriaceae</taxon>
        <taxon>Mycolicibacterium</taxon>
    </lineage>
</organism>
<evidence type="ECO:0000256" key="1">
    <source>
        <dbReference type="ARBA" id="ARBA00022801"/>
    </source>
</evidence>
<comment type="caution">
    <text evidence="3">The sequence shown here is derived from an EMBL/GenBank/DDBJ whole genome shotgun (WGS) entry which is preliminary data.</text>
</comment>
<dbReference type="InterPro" id="IPR036380">
    <property type="entry name" value="Isochorismatase-like_sf"/>
</dbReference>
<gene>
    <name evidence="3" type="ORF">C731_4869</name>
</gene>
<dbReference type="Proteomes" id="UP000006265">
    <property type="component" value="Unassembled WGS sequence"/>
</dbReference>
<keyword evidence="4" id="KW-1185">Reference proteome</keyword>
<keyword evidence="1" id="KW-0378">Hydrolase</keyword>
<dbReference type="CDD" id="cd00431">
    <property type="entry name" value="cysteine_hydrolases"/>
    <property type="match status" value="1"/>
</dbReference>
<dbReference type="PATRIC" id="fig|1122247.3.peg.4668"/>
<dbReference type="GO" id="GO:0016787">
    <property type="term" value="F:hydrolase activity"/>
    <property type="evidence" value="ECO:0007669"/>
    <property type="project" value="UniProtKB-KW"/>
</dbReference>
<protein>
    <submittedName>
        <fullName evidence="3">Isochorismatase family protein</fullName>
    </submittedName>
</protein>
<dbReference type="STRING" id="1122247.GCA_000379865_02308"/>
<dbReference type="OrthoDB" id="4549719at2"/>
<proteinExistence type="predicted"/>
<dbReference type="EMBL" id="AMRA01000156">
    <property type="protein sequence ID" value="EKF21166.1"/>
    <property type="molecule type" value="Genomic_DNA"/>
</dbReference>
<dbReference type="PANTHER" id="PTHR43540">
    <property type="entry name" value="PEROXYUREIDOACRYLATE/UREIDOACRYLATE AMIDOHYDROLASE-RELATED"/>
    <property type="match status" value="1"/>
</dbReference>
<dbReference type="InterPro" id="IPR050272">
    <property type="entry name" value="Isochorismatase-like_hydrls"/>
</dbReference>
<dbReference type="InterPro" id="IPR000868">
    <property type="entry name" value="Isochorismatase-like_dom"/>
</dbReference>
<name>K5BCZ4_MYCHD</name>
<reference evidence="3 4" key="1">
    <citation type="journal article" date="2012" name="J. Bacteriol.">
        <title>Genome sequence of Mycobacterium hassiacum DSM 44199, a rare source of heat-stable mycobacterial proteins.</title>
        <authorList>
            <person name="Tiago I."/>
            <person name="Maranha A."/>
            <person name="Mendes V."/>
            <person name="Alarico S."/>
            <person name="Moynihan P.J."/>
            <person name="Clarke A.J."/>
            <person name="Macedo-Ribeiro S."/>
            <person name="Pereira P.J."/>
            <person name="Empadinhas N."/>
        </authorList>
    </citation>
    <scope>NUCLEOTIDE SEQUENCE [LARGE SCALE GENOMIC DNA]</scope>
    <source>
        <strain evidence="4">DSM 44199 / CIP 105218 / JCM 12690 / 3849</strain>
    </source>
</reference>
<dbReference type="PANTHER" id="PTHR43540:SF1">
    <property type="entry name" value="ISOCHORISMATASE HYDROLASE"/>
    <property type="match status" value="1"/>
</dbReference>
<dbReference type="Gene3D" id="3.40.50.850">
    <property type="entry name" value="Isochorismatase-like"/>
    <property type="match status" value="1"/>
</dbReference>
<evidence type="ECO:0000313" key="3">
    <source>
        <dbReference type="EMBL" id="EKF21166.1"/>
    </source>
</evidence>
<dbReference type="AlphaFoldDB" id="K5BCZ4"/>
<dbReference type="SUPFAM" id="SSF52499">
    <property type="entry name" value="Isochorismatase-like hydrolases"/>
    <property type="match status" value="1"/>
</dbReference>
<dbReference type="Pfam" id="PF00857">
    <property type="entry name" value="Isochorismatase"/>
    <property type="match status" value="1"/>
</dbReference>
<feature type="domain" description="Isochorismatase-like" evidence="2">
    <location>
        <begin position="7"/>
        <end position="187"/>
    </location>
</feature>
<dbReference type="eggNOG" id="COG1335">
    <property type="taxonomic scope" value="Bacteria"/>
</dbReference>
<evidence type="ECO:0000259" key="2">
    <source>
        <dbReference type="Pfam" id="PF00857"/>
    </source>
</evidence>
<sequence length="201" mass="20837">MSGPGAAVLCVECQNGVLGPASVLPALAADTSALVDNIKRLLDAARPAGVRVVHATYEGALGGDHSGTARIWRRLGPATASWGPGTPDTRVVDGLLHDTDLVVPRHHGLFPTLDTELLPLLRGFGVHTVILAGVSLNLALPFTAGHLTQSGFHLVIPRDAVGGTPPEYGTQVLDNSLAFLGRLTTVDELIGEWQVAARAAG</sequence>
<accession>K5BCZ4</accession>